<dbReference type="PANTHER" id="PTHR12191">
    <property type="entry name" value="SOLUTE CARRIER FAMILY 39"/>
    <property type="match status" value="1"/>
</dbReference>
<dbReference type="EMBL" id="KI659645">
    <property type="protein sequence ID" value="ETN79096.1"/>
    <property type="molecule type" value="Genomic_DNA"/>
</dbReference>
<reference evidence="3" key="1">
    <citation type="journal article" date="2014" name="Nat. Genet.">
        <title>Genome of the human hookworm Necator americanus.</title>
        <authorList>
            <person name="Tang Y.T."/>
            <person name="Gao X."/>
            <person name="Rosa B.A."/>
            <person name="Abubucker S."/>
            <person name="Hallsworth-Pepin K."/>
            <person name="Martin J."/>
            <person name="Tyagi R."/>
            <person name="Heizer E."/>
            <person name="Zhang X."/>
            <person name="Bhonagiri-Palsikar V."/>
            <person name="Minx P."/>
            <person name="Warren W.C."/>
            <person name="Wang Q."/>
            <person name="Zhan B."/>
            <person name="Hotez P.J."/>
            <person name="Sternberg P.W."/>
            <person name="Dougall A."/>
            <person name="Gaze S.T."/>
            <person name="Mulvenna J."/>
            <person name="Sotillo J."/>
            <person name="Ranganathan S."/>
            <person name="Rabelo E.M."/>
            <person name="Wilson R.K."/>
            <person name="Felgner P.L."/>
            <person name="Bethony J."/>
            <person name="Hawdon J.M."/>
            <person name="Gasser R.B."/>
            <person name="Loukas A."/>
            <person name="Mitreva M."/>
        </authorList>
    </citation>
    <scope>NUCLEOTIDE SEQUENCE [LARGE SCALE GENOMIC DNA]</scope>
</reference>
<keyword evidence="1" id="KW-0812">Transmembrane</keyword>
<feature type="non-terminal residue" evidence="2">
    <location>
        <position position="80"/>
    </location>
</feature>
<dbReference type="OrthoDB" id="200954at2759"/>
<keyword evidence="1" id="KW-0472">Membrane</keyword>
<feature type="non-terminal residue" evidence="2">
    <location>
        <position position="1"/>
    </location>
</feature>
<feature type="transmembrane region" description="Helical" evidence="1">
    <location>
        <begin position="36"/>
        <end position="54"/>
    </location>
</feature>
<proteinExistence type="predicted"/>
<keyword evidence="1" id="KW-1133">Transmembrane helix</keyword>
<organism evidence="2 3">
    <name type="scientific">Necator americanus</name>
    <name type="common">Human hookworm</name>
    <dbReference type="NCBI Taxonomy" id="51031"/>
    <lineage>
        <taxon>Eukaryota</taxon>
        <taxon>Metazoa</taxon>
        <taxon>Ecdysozoa</taxon>
        <taxon>Nematoda</taxon>
        <taxon>Chromadorea</taxon>
        <taxon>Rhabditida</taxon>
        <taxon>Rhabditina</taxon>
        <taxon>Rhabditomorpha</taxon>
        <taxon>Strongyloidea</taxon>
        <taxon>Ancylostomatidae</taxon>
        <taxon>Bunostominae</taxon>
        <taxon>Necator</taxon>
    </lineage>
</organism>
<evidence type="ECO:0000256" key="1">
    <source>
        <dbReference type="SAM" id="Phobius"/>
    </source>
</evidence>
<sequence>WALGMVIISACSFSAPLGMLALPCLSKALYERTMIFLIALGIGALSGSSMFIMIPQRRQAKRRVHTSTIVSIMSNTPQMR</sequence>
<dbReference type="GO" id="GO:0071578">
    <property type="term" value="P:zinc ion import across plasma membrane"/>
    <property type="evidence" value="ECO:0007669"/>
    <property type="project" value="TreeGrafter"/>
</dbReference>
<dbReference type="PANTHER" id="PTHR12191:SF32">
    <property type="entry name" value="ZRT (ZRT), IRT- (IRT-) LIKE PROTEIN TRANSPORTER"/>
    <property type="match status" value="1"/>
</dbReference>
<protein>
    <submittedName>
        <fullName evidence="2">Uncharacterized protein</fullName>
    </submittedName>
</protein>
<dbReference type="InterPro" id="IPR050799">
    <property type="entry name" value="ZIP_Transporter"/>
</dbReference>
<dbReference type="STRING" id="51031.W2TD24"/>
<keyword evidence="3" id="KW-1185">Reference proteome</keyword>
<dbReference type="GO" id="GO:0005385">
    <property type="term" value="F:zinc ion transmembrane transporter activity"/>
    <property type="evidence" value="ECO:0007669"/>
    <property type="project" value="TreeGrafter"/>
</dbReference>
<dbReference type="GO" id="GO:0140410">
    <property type="term" value="F:monoatomic cation:bicarbonate symporter activity"/>
    <property type="evidence" value="ECO:0007669"/>
    <property type="project" value="TreeGrafter"/>
</dbReference>
<accession>W2TD24</accession>
<dbReference type="AlphaFoldDB" id="W2TD24"/>
<evidence type="ECO:0000313" key="3">
    <source>
        <dbReference type="Proteomes" id="UP000053676"/>
    </source>
</evidence>
<dbReference type="GO" id="GO:0005886">
    <property type="term" value="C:plasma membrane"/>
    <property type="evidence" value="ECO:0007669"/>
    <property type="project" value="TreeGrafter"/>
</dbReference>
<evidence type="ECO:0000313" key="2">
    <source>
        <dbReference type="EMBL" id="ETN79096.1"/>
    </source>
</evidence>
<dbReference type="GO" id="GO:0030003">
    <property type="term" value="P:intracellular monoatomic cation homeostasis"/>
    <property type="evidence" value="ECO:0007669"/>
    <property type="project" value="TreeGrafter"/>
</dbReference>
<gene>
    <name evidence="2" type="ORF">NECAME_18167</name>
</gene>
<name>W2TD24_NECAM</name>
<dbReference type="Proteomes" id="UP000053676">
    <property type="component" value="Unassembled WGS sequence"/>
</dbReference>
<dbReference type="KEGG" id="nai:NECAME_18167"/>